<dbReference type="SUPFAM" id="SSF48726">
    <property type="entry name" value="Immunoglobulin"/>
    <property type="match status" value="12"/>
</dbReference>
<feature type="domain" description="Ig-like" evidence="8">
    <location>
        <begin position="1673"/>
        <end position="1769"/>
    </location>
</feature>
<feature type="domain" description="Ig-like" evidence="8">
    <location>
        <begin position="378"/>
        <end position="451"/>
    </location>
</feature>
<evidence type="ECO:0000256" key="1">
    <source>
        <dbReference type="ARBA" id="ARBA00022614"/>
    </source>
</evidence>
<dbReference type="InterPro" id="IPR036179">
    <property type="entry name" value="Ig-like_dom_sf"/>
</dbReference>
<feature type="compositionally biased region" description="Polar residues" evidence="7">
    <location>
        <begin position="817"/>
        <end position="867"/>
    </location>
</feature>
<keyword evidence="1" id="KW-0433">Leucine-rich repeat</keyword>
<dbReference type="CDD" id="cd00096">
    <property type="entry name" value="Ig"/>
    <property type="match status" value="4"/>
</dbReference>
<feature type="domain" description="Ig-like" evidence="8">
    <location>
        <begin position="1774"/>
        <end position="1876"/>
    </location>
</feature>
<feature type="domain" description="Ig-like" evidence="8">
    <location>
        <begin position="1975"/>
        <end position="2068"/>
    </location>
</feature>
<feature type="region of interest" description="Disordered" evidence="7">
    <location>
        <begin position="571"/>
        <end position="594"/>
    </location>
</feature>
<dbReference type="InterPro" id="IPR003591">
    <property type="entry name" value="Leu-rich_rpt_typical-subtyp"/>
</dbReference>
<dbReference type="InterPro" id="IPR013098">
    <property type="entry name" value="Ig_I-set"/>
</dbReference>
<dbReference type="EMBL" id="JAHRIQ010001033">
    <property type="protein sequence ID" value="MEQ2221166.1"/>
    <property type="molecule type" value="Genomic_DNA"/>
</dbReference>
<feature type="domain" description="Ig-like" evidence="8">
    <location>
        <begin position="2078"/>
        <end position="2168"/>
    </location>
</feature>
<evidence type="ECO:0000256" key="7">
    <source>
        <dbReference type="SAM" id="MobiDB-lite"/>
    </source>
</evidence>
<dbReference type="InterPro" id="IPR003598">
    <property type="entry name" value="Ig_sub2"/>
</dbReference>
<feature type="domain" description="Ig-like" evidence="8">
    <location>
        <begin position="1882"/>
        <end position="1967"/>
    </location>
</feature>
<dbReference type="SMART" id="SM00082">
    <property type="entry name" value="LRRCT"/>
    <property type="match status" value="1"/>
</dbReference>
<feature type="compositionally biased region" description="Polar residues" evidence="7">
    <location>
        <begin position="946"/>
        <end position="955"/>
    </location>
</feature>
<dbReference type="SMART" id="SM00409">
    <property type="entry name" value="IG"/>
    <property type="match status" value="12"/>
</dbReference>
<dbReference type="SMART" id="SM00408">
    <property type="entry name" value="IGc2"/>
    <property type="match status" value="12"/>
</dbReference>
<evidence type="ECO:0000256" key="5">
    <source>
        <dbReference type="ARBA" id="ARBA00023180"/>
    </source>
</evidence>
<evidence type="ECO:0000256" key="3">
    <source>
        <dbReference type="ARBA" id="ARBA00022737"/>
    </source>
</evidence>
<keyword evidence="6" id="KW-0393">Immunoglobulin domain</keyword>
<keyword evidence="2" id="KW-0732">Signal</keyword>
<comment type="caution">
    <text evidence="9">The sequence shown here is derived from an EMBL/GenBank/DDBJ whole genome shotgun (WGS) entry which is preliminary data.</text>
</comment>
<feature type="region of interest" description="Disordered" evidence="7">
    <location>
        <begin position="1339"/>
        <end position="1363"/>
    </location>
</feature>
<evidence type="ECO:0000256" key="6">
    <source>
        <dbReference type="ARBA" id="ARBA00023319"/>
    </source>
</evidence>
<evidence type="ECO:0000256" key="2">
    <source>
        <dbReference type="ARBA" id="ARBA00022729"/>
    </source>
</evidence>
<feature type="domain" description="Ig-like" evidence="8">
    <location>
        <begin position="1379"/>
        <end position="1473"/>
    </location>
</feature>
<feature type="domain" description="Ig-like" evidence="8">
    <location>
        <begin position="1575"/>
        <end position="1668"/>
    </location>
</feature>
<dbReference type="Pfam" id="PF07679">
    <property type="entry name" value="I-set"/>
    <property type="match status" value="6"/>
</dbReference>
<feature type="region of interest" description="Disordered" evidence="7">
    <location>
        <begin position="941"/>
        <end position="1003"/>
    </location>
</feature>
<dbReference type="InterPro" id="IPR003599">
    <property type="entry name" value="Ig_sub"/>
</dbReference>
<feature type="compositionally biased region" description="Polar residues" evidence="7">
    <location>
        <begin position="877"/>
        <end position="909"/>
    </location>
</feature>
<dbReference type="SMART" id="SM00369">
    <property type="entry name" value="LRR_TYP"/>
    <property type="match status" value="3"/>
</dbReference>
<feature type="compositionally biased region" description="Low complexity" evidence="7">
    <location>
        <begin position="976"/>
        <end position="996"/>
    </location>
</feature>
<keyword evidence="4" id="KW-1015">Disulfide bond</keyword>
<evidence type="ECO:0000256" key="4">
    <source>
        <dbReference type="ARBA" id="ARBA00023157"/>
    </source>
</evidence>
<organism evidence="9 10">
    <name type="scientific">Ilyodon furcidens</name>
    <name type="common">goldbreast splitfin</name>
    <dbReference type="NCBI Taxonomy" id="33524"/>
    <lineage>
        <taxon>Eukaryota</taxon>
        <taxon>Metazoa</taxon>
        <taxon>Chordata</taxon>
        <taxon>Craniata</taxon>
        <taxon>Vertebrata</taxon>
        <taxon>Euteleostomi</taxon>
        <taxon>Actinopterygii</taxon>
        <taxon>Neopterygii</taxon>
        <taxon>Teleostei</taxon>
        <taxon>Neoteleostei</taxon>
        <taxon>Acanthomorphata</taxon>
        <taxon>Ovalentaria</taxon>
        <taxon>Atherinomorphae</taxon>
        <taxon>Cyprinodontiformes</taxon>
        <taxon>Goodeidae</taxon>
        <taxon>Ilyodon</taxon>
    </lineage>
</organism>
<dbReference type="InterPro" id="IPR013106">
    <property type="entry name" value="Ig_V-set"/>
</dbReference>
<feature type="compositionally biased region" description="Basic and acidic residues" evidence="7">
    <location>
        <begin position="1129"/>
        <end position="1141"/>
    </location>
</feature>
<name>A0ABV0SMY9_9TELE</name>
<dbReference type="InterPro" id="IPR007110">
    <property type="entry name" value="Ig-like_dom"/>
</dbReference>
<dbReference type="PROSITE" id="PS51450">
    <property type="entry name" value="LRR"/>
    <property type="match status" value="1"/>
</dbReference>
<feature type="compositionally biased region" description="Polar residues" evidence="7">
    <location>
        <begin position="1350"/>
        <end position="1363"/>
    </location>
</feature>
<dbReference type="InterPro" id="IPR000483">
    <property type="entry name" value="Cys-rich_flank_reg_C"/>
</dbReference>
<evidence type="ECO:0000313" key="9">
    <source>
        <dbReference type="EMBL" id="MEQ2221166.1"/>
    </source>
</evidence>
<feature type="region of interest" description="Disordered" evidence="7">
    <location>
        <begin position="1118"/>
        <end position="1141"/>
    </location>
</feature>
<dbReference type="Pfam" id="PF13855">
    <property type="entry name" value="LRR_8"/>
    <property type="match status" value="1"/>
</dbReference>
<dbReference type="Pfam" id="PF13927">
    <property type="entry name" value="Ig_3"/>
    <property type="match status" value="6"/>
</dbReference>
<feature type="domain" description="Ig-like" evidence="8">
    <location>
        <begin position="464"/>
        <end position="553"/>
    </location>
</feature>
<dbReference type="PROSITE" id="PS50835">
    <property type="entry name" value="IG_LIKE"/>
    <property type="match status" value="12"/>
</dbReference>
<feature type="compositionally biased region" description="Polar residues" evidence="7">
    <location>
        <begin position="572"/>
        <end position="586"/>
    </location>
</feature>
<reference evidence="9 10" key="1">
    <citation type="submission" date="2021-06" db="EMBL/GenBank/DDBJ databases">
        <authorList>
            <person name="Palmer J.M."/>
        </authorList>
    </citation>
    <scope>NUCLEOTIDE SEQUENCE [LARGE SCALE GENOMIC DNA]</scope>
    <source>
        <strain evidence="10">if_2019</strain>
        <tissue evidence="9">Muscle</tissue>
    </source>
</reference>
<dbReference type="SUPFAM" id="SSF52058">
    <property type="entry name" value="L domain-like"/>
    <property type="match status" value="1"/>
</dbReference>
<dbReference type="InterPro" id="IPR051170">
    <property type="entry name" value="Neural/epithelial_adhesion"/>
</dbReference>
<dbReference type="PANTHER" id="PTHR12231:SF261">
    <property type="entry name" value="IG-LIKE DOMAIN-CONTAINING PROTEIN"/>
    <property type="match status" value="1"/>
</dbReference>
<dbReference type="InterPro" id="IPR001611">
    <property type="entry name" value="Leu-rich_rpt"/>
</dbReference>
<protein>
    <recommendedName>
        <fullName evidence="8">Ig-like domain-containing protein</fullName>
    </recommendedName>
</protein>
<dbReference type="Proteomes" id="UP001482620">
    <property type="component" value="Unassembled WGS sequence"/>
</dbReference>
<evidence type="ECO:0000259" key="8">
    <source>
        <dbReference type="PROSITE" id="PS50835"/>
    </source>
</evidence>
<keyword evidence="5" id="KW-0325">Glycoprotein</keyword>
<keyword evidence="3" id="KW-0677">Repeat</keyword>
<dbReference type="Gene3D" id="3.80.10.10">
    <property type="entry name" value="Ribonuclease Inhibitor"/>
    <property type="match status" value="2"/>
</dbReference>
<feature type="domain" description="Ig-like" evidence="8">
    <location>
        <begin position="2173"/>
        <end position="2262"/>
    </location>
</feature>
<proteinExistence type="predicted"/>
<dbReference type="Gene3D" id="2.60.40.10">
    <property type="entry name" value="Immunoglobulins"/>
    <property type="match status" value="12"/>
</dbReference>
<sequence>MLKISYNKLKEINRHTLQGLWSLARLHLDHNQLELIHPDAFQGLTSLRFLQLEGNQLQQLHPATFSTFTVMGQFYISTLRHLYLSDNVLTSLPSQLVETMPQLENLYLHENPWTCDCSINWFHDWEQTSPGVLKCKKDRALAGGQLCPMCSSPRHMKTIKLHAAQHLVCSSPVINSLHRTTSPEDSESETLTSEDFRGPIGNISLGLSDEHGNELDLQCSVDKLKELTKISWEQVNKLQLVANITFSVDIWCSVDREKHEQLWKVIAYYSNVPAHLERGVTLSKDPYPAYVYKQDSVQDAQYYTGLKVKMLAQPAWLMQTSVELQLNRPQSSTRMVNLILRTNLSETVDTGLQQRLRRSWVMIESANRTRKVMVVVLGSPNEMLCNLHSSDQPVVQWMLPDGSKLNSPYSSPENRVSVSRDGKLKMKAVTHTDAGIYYCIANVHEDFAVLSFYLTIQESSRPPPREDISITSMEEFAGNPISLDCSASGSPDAEIHWILPSSRIINLQATSSKTLVYFNGTLHIPQTQVSDSGYYKCVAINQHGVDTLVKKVSIVRPNGLIRPFRKFPARPQSASGVNTQINVPTDNTEEASGGIDRSTIRHRISGVRQKIPGSLAPERRGVHPSRSTWQRPHVLQKPNGSDTGNQKKILLEKRRMNLSKNKIDPKKWANRLAKIRDRNTVTSLPFSFPTKMKTTELTTKSWETPDKSSDGLTVHEREGQHYSMSYSPEQHTQLQINTYSTHGQYNHVTPKSYTEYRTHDAITNSRHTTELHPTESAYTARHTTHDPWNQITTLNSRFFFLQTTSVPTHAITVGQPSAHTMNSSSTFSLPEYQSTDRTANKVQTVDLSERLQSSKGRNKPSDVSSSINHRKPFFIDSQITPSVNPNHSATSQERNRNYLSETPTLSQFQPDRKDKMLGDLHSEVVVTTGFPIVTFQFSAKTKMDSTRQPNSRLQQVNSKRRNSVRRRPNRKKQKLNTPSNFITTTTVNTPLPTARTSHSKELNTKGSGVTVLLSTTVPFIESQVTSSGKMSQTESTVLRQNHEALKKLSSQPASSFETKDSHLHMHRPSWQSTLDAPSFPTASPGLAHRYTTPHSILRVSESTFPTGNSEILTSIPQQRFADSPPPPGEHVKNVKNQKSDHQQTFTEEVRNMPWKETGLDPSLHPSHFTFTTSSIEGGNKAVSEENFNEPRMIFEVTTEIPTASENVNHSSDQNEIINIDSKLKENQKKTLNAGADAPLMNNLKITRVSVTSSLPHVTSSRVASRVSKLRLPFSKPQIKPLPTPTTEYSRITVSTSQDQQIKLITATSQPSRSLNIHPTIVPLNHKLANISPTSQACTSTQIPTEVPSKPVQQTLSPSTMDMSTQHQLPKHESIQRGKPRIIMTHTQTITVKAETDAKLPCEAEGQPVPFLSWTKISNGVSIARNMKVQRFEVHHNGTLIIRNSQLPDGGQYVCTVQNQYGEDKMMSNLVVLSHHPQVLQPQQRDIHVSEGGKVELECKVKGHPVSQVTWVLPNSVQMTPTSAPVPSRQRVVVDNIGTLRISQAIFTDSGIYRCLSSSAAGADTVSVGLHVSPKPRLIQQSQDENIILPEGSAAHINCTATRASLPVIRWITPDGTHLTAPQLHSGRSLIVFQNGTLHIQRLSPNNSGRYVCIASNAVASSRRTVTLSVRSKPLSAKATITSSSPQKTDVIYGSKLLLNCVATGDPEPRIIWRTPSKKLVDYQFSFDPRINVFLNGSISIHSVTDKDRGGYLCIARNKMGNDYAQVRVNVLTKPAKIEQKLKKSSQEVVQGQDLKLDCVASGLPSPEISWALPDGTMINPVKQKTGVSVGRSRRYVVFNNGTLYFNDVGLPEEGDYICYAQNQLGKDEMKVRVRVKGGTSPPHIQYKDQNTIRVLSGETATLQCNAMGDPLPVITWMSSQNRLISPDLDKYKVRKDGTLVVQKVQQFDGGNYTCMARNSFGQDNKVTRVEVLAAPLLINGLRGVSNTINVTVVQGERKLVDCETKGTSLSHHMWILPGNVILPVSYHSNHMRVHQNGTLEIRSAKKTDSGQMACVARNEGDEARMLVNLDVIETVERPQIKSPKAENLSLRMGNTVTLNCSIDGFKLAHLTWILPNGTLLHTGVRISKFFHQLDGSLIISNPSVAEAGVYRCVGHNSARLFESTITLSPGRKPQILNTYISPVSIMDGETLFLHCQTTGEPLRLTWTLPSGVFLNRLQKAGRYSILHNGTIVIRQASVYDRGSYVCRVANEYGSSLLSVSVNIITNQPRITSGPPSVTYAKHGVAVQLNCAATGIPKAEVAWETPDKTRMVVSAWPRLFGNKYLHPKGSLIIQNPTQRDSGVYRCTARNPAGVDSKTTFLNVF</sequence>
<keyword evidence="10" id="KW-1185">Reference proteome</keyword>
<feature type="compositionally biased region" description="Basic residues" evidence="7">
    <location>
        <begin position="958"/>
        <end position="974"/>
    </location>
</feature>
<feature type="domain" description="Ig-like" evidence="8">
    <location>
        <begin position="1476"/>
        <end position="1566"/>
    </location>
</feature>
<feature type="region of interest" description="Disordered" evidence="7">
    <location>
        <begin position="614"/>
        <end position="645"/>
    </location>
</feature>
<feature type="region of interest" description="Disordered" evidence="7">
    <location>
        <begin position="817"/>
        <end position="912"/>
    </location>
</feature>
<feature type="domain" description="Ig-like" evidence="8">
    <location>
        <begin position="2268"/>
        <end position="2361"/>
    </location>
</feature>
<evidence type="ECO:0000313" key="10">
    <source>
        <dbReference type="Proteomes" id="UP001482620"/>
    </source>
</evidence>
<dbReference type="InterPro" id="IPR032675">
    <property type="entry name" value="LRR_dom_sf"/>
</dbReference>
<dbReference type="SMART" id="SM00406">
    <property type="entry name" value="IGv"/>
    <property type="match status" value="5"/>
</dbReference>
<gene>
    <name evidence="9" type="ORF">ILYODFUR_012926</name>
</gene>
<dbReference type="PANTHER" id="PTHR12231">
    <property type="entry name" value="CTX-RELATED TYPE I TRANSMEMBRANE PROTEIN"/>
    <property type="match status" value="1"/>
</dbReference>
<accession>A0ABV0SMY9</accession>
<dbReference type="InterPro" id="IPR013783">
    <property type="entry name" value="Ig-like_fold"/>
</dbReference>